<dbReference type="InterPro" id="IPR028009">
    <property type="entry name" value="ESCO_Acetyltransf_dom"/>
</dbReference>
<feature type="compositionally biased region" description="Polar residues" evidence="10">
    <location>
        <begin position="808"/>
        <end position="837"/>
    </location>
</feature>
<evidence type="ECO:0000313" key="13">
    <source>
        <dbReference type="EMBL" id="KAG4420316.1"/>
    </source>
</evidence>
<evidence type="ECO:0000256" key="9">
    <source>
        <dbReference type="ARBA" id="ARBA00023315"/>
    </source>
</evidence>
<dbReference type="GO" id="GO:0061733">
    <property type="term" value="F:protein-lysine-acetyltransferase activity"/>
    <property type="evidence" value="ECO:0007669"/>
    <property type="project" value="TreeGrafter"/>
</dbReference>
<feature type="compositionally biased region" description="Basic and acidic residues" evidence="10">
    <location>
        <begin position="1026"/>
        <end position="1038"/>
    </location>
</feature>
<feature type="region of interest" description="Disordered" evidence="10">
    <location>
        <begin position="596"/>
        <end position="697"/>
    </location>
</feature>
<feature type="region of interest" description="Disordered" evidence="10">
    <location>
        <begin position="1"/>
        <end position="39"/>
    </location>
</feature>
<evidence type="ECO:0000259" key="12">
    <source>
        <dbReference type="Pfam" id="PF13880"/>
    </source>
</evidence>
<dbReference type="OrthoDB" id="428854at2759"/>
<comment type="caution">
    <text evidence="13">The sequence shown here is derived from an EMBL/GenBank/DDBJ whole genome shotgun (WGS) entry which is preliminary data.</text>
</comment>
<dbReference type="GO" id="GO:0005634">
    <property type="term" value="C:nucleus"/>
    <property type="evidence" value="ECO:0007669"/>
    <property type="project" value="UniProtKB-SubCell"/>
</dbReference>
<evidence type="ECO:0000313" key="14">
    <source>
        <dbReference type="Proteomes" id="UP000664132"/>
    </source>
</evidence>
<feature type="compositionally biased region" description="Low complexity" evidence="10">
    <location>
        <begin position="58"/>
        <end position="77"/>
    </location>
</feature>
<reference evidence="13" key="1">
    <citation type="submission" date="2021-02" db="EMBL/GenBank/DDBJ databases">
        <title>Genome sequence Cadophora malorum strain M34.</title>
        <authorList>
            <person name="Stefanovic E."/>
            <person name="Vu D."/>
            <person name="Scully C."/>
            <person name="Dijksterhuis J."/>
            <person name="Roader J."/>
            <person name="Houbraken J."/>
        </authorList>
    </citation>
    <scope>NUCLEOTIDE SEQUENCE</scope>
    <source>
        <strain evidence="13">M34</strain>
    </source>
</reference>
<feature type="compositionally biased region" description="Basic residues" evidence="10">
    <location>
        <begin position="784"/>
        <end position="798"/>
    </location>
</feature>
<feature type="compositionally biased region" description="Basic residues" evidence="10">
    <location>
        <begin position="104"/>
        <end position="114"/>
    </location>
</feature>
<feature type="region of interest" description="Disordered" evidence="10">
    <location>
        <begin position="714"/>
        <end position="1062"/>
    </location>
</feature>
<dbReference type="GO" id="GO:0008270">
    <property type="term" value="F:zinc ion binding"/>
    <property type="evidence" value="ECO:0007669"/>
    <property type="project" value="UniProtKB-KW"/>
</dbReference>
<evidence type="ECO:0000256" key="6">
    <source>
        <dbReference type="ARBA" id="ARBA00022833"/>
    </source>
</evidence>
<dbReference type="PANTHER" id="PTHR45884">
    <property type="entry name" value="N-ACETYLTRANSFERASE ECO"/>
    <property type="match status" value="1"/>
</dbReference>
<keyword evidence="8" id="KW-0131">Cell cycle</keyword>
<feature type="domain" description="N-acetyltransferase ESCO zinc-finger" evidence="11">
    <location>
        <begin position="180"/>
        <end position="218"/>
    </location>
</feature>
<feature type="compositionally biased region" description="Polar residues" evidence="10">
    <location>
        <begin position="1039"/>
        <end position="1048"/>
    </location>
</feature>
<dbReference type="GO" id="GO:0007064">
    <property type="term" value="P:mitotic sister chromatid cohesion"/>
    <property type="evidence" value="ECO:0007669"/>
    <property type="project" value="TreeGrafter"/>
</dbReference>
<keyword evidence="14" id="KW-1185">Reference proteome</keyword>
<gene>
    <name evidence="13" type="ORF">IFR04_006522</name>
</gene>
<evidence type="ECO:0000256" key="7">
    <source>
        <dbReference type="ARBA" id="ARBA00023242"/>
    </source>
</evidence>
<organism evidence="13 14">
    <name type="scientific">Cadophora malorum</name>
    <dbReference type="NCBI Taxonomy" id="108018"/>
    <lineage>
        <taxon>Eukaryota</taxon>
        <taxon>Fungi</taxon>
        <taxon>Dikarya</taxon>
        <taxon>Ascomycota</taxon>
        <taxon>Pezizomycotina</taxon>
        <taxon>Leotiomycetes</taxon>
        <taxon>Helotiales</taxon>
        <taxon>Ploettnerulaceae</taxon>
        <taxon>Cadophora</taxon>
    </lineage>
</organism>
<proteinExistence type="inferred from homology"/>
<accession>A0A8H7TJ02</accession>
<sequence>MAKTSGSTRAAPLKTYSRRVNIITETPSGKRKLSEDPQIVVELPPAKKFARSSIESYFQPLSSSSSPAPTRSSFQSSDDLDLGSTPPSSPPLKAASSLFQERKPQKRPKRRISTKLKALPAAKMSESSEESGAMEFAREGCAYCDPNEEEACPYHCERAVVTERDLISTGVHDASSRMTQMQLNFGANPVTRVVCSECKFVYDKTLPTECKIHDGAHKAKLTCGSASVNFNEVLLRGVGAGIQSIGGEKLRYIRARRKDPSAILKFAESVVEMVNDEMGHFEGDLWAKIKHPKVKGTKTEHFQVFVALVGNYPAAVLIAEPIAKAGAYIRTYKNGDDGPYTEDVSTTLVVTDVNMCVDRVWVHKKYRRGAFHGVHFARILLDLARKHFVDNYIMPKSEVAFSKPTELGYKFACDYFTGTFDKVFPGQNVKMLVNSAEAPHESLNHTGRDNLELEMATLIFAWVSEDMILEFGLGLHQCFLAQFIGQKKTRSRRLTITELPGPSNDNDNDLPTNDETPDTLRSTGPQLHDRRTGCSKCAKMSAELPSSNPFRRKTPSNLPSAMTQHPSTDTQISSQNEHIPPEAASIEQTILPKKVTKKVRVQSPPPPSPSTPSIPDSSSTLGEESYKTAGRPPSPPNPRADDPFDSVTSDTSEDEESSRPNKAPANPFSKTLETMENPDREAAISHTPNTTTAGRASMDVEAFKRLLMTGNAGLVTPPAQPQAPAHVIHALGDGGSSTDTSSISRQSIFEAVQEPLPESPRTSHEISEPEDDRRGVMSESSAAPRKKPPPPSSRHGKLIKVELRDENTPSALQSPPTPGSITSQHYFSSSPRSQTDLNKPLPPAPPRASHESERESVFDKESAGKTPEPPSPSSSIRRKNPPAPPLARRHSQMVSESKLTRSNSARLSPKPEEELPRIPMQENRRPSTESIRAPPPPPSRRPGAARGSSHTPLTSPSTVSLPAPPPARGSSRSLSGGKPPSVFSLDLSSNNTPNKRASVMAPPPPPPRHGRSSMDAQSPGNSQRPSGEHSRRSIESARRGSNVSSVQQDELPEPANKHDILADLSKLQREIDALRQSETGRIT</sequence>
<feature type="compositionally biased region" description="Basic and acidic residues" evidence="10">
    <location>
        <begin position="909"/>
        <end position="927"/>
    </location>
</feature>
<comment type="subcellular location">
    <subcellularLocation>
        <location evidence="1">Nucleus</location>
    </subcellularLocation>
</comment>
<feature type="region of interest" description="Disordered" evidence="10">
    <location>
        <begin position="497"/>
        <end position="577"/>
    </location>
</feature>
<feature type="compositionally biased region" description="Polar residues" evidence="10">
    <location>
        <begin position="1014"/>
        <end position="1025"/>
    </location>
</feature>
<keyword evidence="6" id="KW-0862">Zinc</keyword>
<feature type="compositionally biased region" description="Low complexity" evidence="10">
    <location>
        <begin position="968"/>
        <end position="981"/>
    </location>
</feature>
<dbReference type="AlphaFoldDB" id="A0A8H7TJ02"/>
<comment type="similarity">
    <text evidence="2">Belongs to the acetyltransferase family. ECO subfamily.</text>
</comment>
<feature type="compositionally biased region" description="Polar residues" evidence="10">
    <location>
        <begin position="950"/>
        <end position="959"/>
    </location>
</feature>
<keyword evidence="4" id="KW-0479">Metal-binding</keyword>
<dbReference type="PANTHER" id="PTHR45884:SF2">
    <property type="entry name" value="N-ACETYLTRANSFERASE ECO"/>
    <property type="match status" value="1"/>
</dbReference>
<feature type="compositionally biased region" description="Pro residues" evidence="10">
    <location>
        <begin position="603"/>
        <end position="612"/>
    </location>
</feature>
<evidence type="ECO:0000256" key="4">
    <source>
        <dbReference type="ARBA" id="ARBA00022723"/>
    </source>
</evidence>
<feature type="region of interest" description="Disordered" evidence="10">
    <location>
        <begin position="58"/>
        <end position="131"/>
    </location>
</feature>
<dbReference type="EMBL" id="JAFJYH010000086">
    <property type="protein sequence ID" value="KAG4420316.1"/>
    <property type="molecule type" value="Genomic_DNA"/>
</dbReference>
<dbReference type="Pfam" id="PF13880">
    <property type="entry name" value="Acetyltransf_13"/>
    <property type="match status" value="1"/>
</dbReference>
<dbReference type="Proteomes" id="UP000664132">
    <property type="component" value="Unassembled WGS sequence"/>
</dbReference>
<feature type="compositionally biased region" description="Polar residues" evidence="10">
    <location>
        <begin position="986"/>
        <end position="995"/>
    </location>
</feature>
<feature type="compositionally biased region" description="Polar residues" evidence="10">
    <location>
        <begin position="503"/>
        <end position="525"/>
    </location>
</feature>
<dbReference type="Pfam" id="PF13878">
    <property type="entry name" value="zf-C2H2_3"/>
    <property type="match status" value="1"/>
</dbReference>
<evidence type="ECO:0000256" key="2">
    <source>
        <dbReference type="ARBA" id="ARBA00005816"/>
    </source>
</evidence>
<feature type="compositionally biased region" description="Basic and acidic residues" evidence="10">
    <location>
        <begin position="761"/>
        <end position="776"/>
    </location>
</feature>
<keyword evidence="3" id="KW-0808">Transferase</keyword>
<keyword evidence="5" id="KW-0863">Zinc-finger</keyword>
<evidence type="ECO:0000256" key="5">
    <source>
        <dbReference type="ARBA" id="ARBA00022771"/>
    </source>
</evidence>
<keyword evidence="7" id="KW-0539">Nucleus</keyword>
<evidence type="ECO:0000256" key="1">
    <source>
        <dbReference type="ARBA" id="ARBA00004123"/>
    </source>
</evidence>
<keyword evidence="9" id="KW-0012">Acyltransferase</keyword>
<feature type="compositionally biased region" description="Basic and acidic residues" evidence="10">
    <location>
        <begin position="848"/>
        <end position="863"/>
    </location>
</feature>
<dbReference type="GO" id="GO:0000785">
    <property type="term" value="C:chromatin"/>
    <property type="evidence" value="ECO:0007669"/>
    <property type="project" value="TreeGrafter"/>
</dbReference>
<feature type="compositionally biased region" description="Polar residues" evidence="10">
    <location>
        <begin position="544"/>
        <end position="577"/>
    </location>
</feature>
<feature type="domain" description="N-acetyltransferase ESCO acetyl-transferase" evidence="12">
    <location>
        <begin position="353"/>
        <end position="418"/>
    </location>
</feature>
<evidence type="ECO:0000259" key="11">
    <source>
        <dbReference type="Pfam" id="PF13878"/>
    </source>
</evidence>
<evidence type="ECO:0000256" key="10">
    <source>
        <dbReference type="SAM" id="MobiDB-lite"/>
    </source>
</evidence>
<feature type="compositionally biased region" description="Polar residues" evidence="10">
    <location>
        <begin position="892"/>
        <end position="906"/>
    </location>
</feature>
<dbReference type="InterPro" id="IPR028005">
    <property type="entry name" value="AcTrfase_ESCO_Znf_dom"/>
</dbReference>
<evidence type="ECO:0000256" key="3">
    <source>
        <dbReference type="ARBA" id="ARBA00022679"/>
    </source>
</evidence>
<protein>
    <submittedName>
        <fullName evidence="13">Uncharacterized protein</fullName>
    </submittedName>
</protein>
<evidence type="ECO:0000256" key="8">
    <source>
        <dbReference type="ARBA" id="ARBA00023306"/>
    </source>
</evidence>
<name>A0A8H7TJ02_9HELO</name>